<organism evidence="1 2">
    <name type="scientific">Vibrio parahaemolyticus</name>
    <dbReference type="NCBI Taxonomy" id="670"/>
    <lineage>
        <taxon>Bacteria</taxon>
        <taxon>Pseudomonadati</taxon>
        <taxon>Pseudomonadota</taxon>
        <taxon>Gammaproteobacteria</taxon>
        <taxon>Vibrionales</taxon>
        <taxon>Vibrionaceae</taxon>
        <taxon>Vibrio</taxon>
    </lineage>
</organism>
<dbReference type="Proteomes" id="UP001253193">
    <property type="component" value="Unassembled WGS sequence"/>
</dbReference>
<evidence type="ECO:0000313" key="1">
    <source>
        <dbReference type="EMBL" id="MDS1821047.1"/>
    </source>
</evidence>
<dbReference type="EMBL" id="JAUHGG010000003">
    <property type="protein sequence ID" value="MDS1821047.1"/>
    <property type="molecule type" value="Genomic_DNA"/>
</dbReference>
<accession>A0AAW8PYN7</accession>
<dbReference type="AlphaFoldDB" id="A0AAW8PYN7"/>
<evidence type="ECO:0000313" key="2">
    <source>
        <dbReference type="Proteomes" id="UP001253193"/>
    </source>
</evidence>
<proteinExistence type="predicted"/>
<sequence>MPEQINPSHDWPNLTKCRVELEHPDTRAWAIFIIDNLTKANKETLSGVLPFMVKHYGWLHDDIAGLFGSVIEDRTSALVKAVDSGKVESTKYPTLSYQREREVVGAAICELISQGYESEFFKAISDKTKS</sequence>
<name>A0AAW8PYN7_VIBPH</name>
<protein>
    <submittedName>
        <fullName evidence="1">Uncharacterized protein</fullName>
    </submittedName>
</protein>
<gene>
    <name evidence="1" type="ORF">QX249_10285</name>
</gene>
<dbReference type="RefSeq" id="WP_311019851.1">
    <property type="nucleotide sequence ID" value="NZ_JAUHGG010000003.1"/>
</dbReference>
<reference evidence="1" key="1">
    <citation type="submission" date="2023-06" db="EMBL/GenBank/DDBJ databases">
        <title>Genomic Diversity of Vibrio spp. and Metagenomic Analysis of Pathogens in Florida Gulf Coastal Waters Following Hurricane Ian.</title>
        <authorList>
            <person name="Brumfield K.D."/>
        </authorList>
    </citation>
    <scope>NUCLEOTIDE SEQUENCE</scope>
    <source>
        <strain evidence="1">WBS2B-138</strain>
    </source>
</reference>
<comment type="caution">
    <text evidence="1">The sequence shown here is derived from an EMBL/GenBank/DDBJ whole genome shotgun (WGS) entry which is preliminary data.</text>
</comment>